<dbReference type="EMBL" id="UETC01000010">
    <property type="protein sequence ID" value="SSA49485.1"/>
    <property type="molecule type" value="Genomic_DNA"/>
</dbReference>
<reference evidence="2 4" key="1">
    <citation type="submission" date="2016-10" db="EMBL/GenBank/DDBJ databases">
        <authorList>
            <person name="Cai Z."/>
        </authorList>
    </citation>
    <scope>NUCLEOTIDE SEQUENCE [LARGE SCALE GENOMIC DNA]</scope>
    <source>
        <strain evidence="2 4">DSM 25227</strain>
    </source>
</reference>
<organism evidence="2 4">
    <name type="scientific">Jannaschia seohaensis</name>
    <dbReference type="NCBI Taxonomy" id="475081"/>
    <lineage>
        <taxon>Bacteria</taxon>
        <taxon>Pseudomonadati</taxon>
        <taxon>Pseudomonadota</taxon>
        <taxon>Alphaproteobacteria</taxon>
        <taxon>Rhodobacterales</taxon>
        <taxon>Roseobacteraceae</taxon>
        <taxon>Jannaschia</taxon>
    </lineage>
</organism>
<evidence type="ECO:0000313" key="4">
    <source>
        <dbReference type="Proteomes" id="UP000251571"/>
    </source>
</evidence>
<dbReference type="Proteomes" id="UP000245839">
    <property type="component" value="Unassembled WGS sequence"/>
</dbReference>
<keyword evidence="3" id="KW-1185">Reference proteome</keyword>
<dbReference type="PROSITE" id="PS51257">
    <property type="entry name" value="PROKAR_LIPOPROTEIN"/>
    <property type="match status" value="1"/>
</dbReference>
<dbReference type="SUPFAM" id="SSF48452">
    <property type="entry name" value="TPR-like"/>
    <property type="match status" value="1"/>
</dbReference>
<protein>
    <recommendedName>
        <fullName evidence="5">Tetratricopeptide repeat protein</fullName>
    </recommendedName>
</protein>
<evidence type="ECO:0000313" key="2">
    <source>
        <dbReference type="EMBL" id="SSA49485.1"/>
    </source>
</evidence>
<evidence type="ECO:0008006" key="5">
    <source>
        <dbReference type="Google" id="ProtNLM"/>
    </source>
</evidence>
<gene>
    <name evidence="1" type="ORF">BCF38_11018</name>
    <name evidence="2" type="ORF">SAMN05421539_11018</name>
</gene>
<dbReference type="AlphaFoldDB" id="A0A2Y9B053"/>
<dbReference type="Gene3D" id="1.25.40.10">
    <property type="entry name" value="Tetratricopeptide repeat domain"/>
    <property type="match status" value="1"/>
</dbReference>
<dbReference type="Proteomes" id="UP000251571">
    <property type="component" value="Unassembled WGS sequence"/>
</dbReference>
<dbReference type="OrthoDB" id="7862771at2"/>
<evidence type="ECO:0000313" key="3">
    <source>
        <dbReference type="Proteomes" id="UP000245839"/>
    </source>
</evidence>
<dbReference type="RefSeq" id="WP_109565495.1">
    <property type="nucleotide sequence ID" value="NZ_QGDJ01000010.1"/>
</dbReference>
<reference evidence="1 3" key="2">
    <citation type="submission" date="2018-03" db="EMBL/GenBank/DDBJ databases">
        <title>Genomic Encyclopedia of Archaeal and Bacterial Type Strains, Phase II (KMG-II): from individual species to whole genera.</title>
        <authorList>
            <person name="Goeker M."/>
        </authorList>
    </citation>
    <scope>NUCLEOTIDE SEQUENCE [LARGE SCALE GENOMIC DNA]</scope>
    <source>
        <strain evidence="1 3">DSM 25227</strain>
    </source>
</reference>
<sequence length="173" mass="17957">MKAGRVTGAVGAALLLIATASCTPTEGRLAEGAFQAQYMSARTALETGDYDRAETLYRRLMPKAGPLGDRIRLEYSHTVLRAGDFAAAADMADRVASDTTGDARAAALAVRGTAHHEMALAILGAGDPAAGAARLTEARAALREVLRDHPEMDPLGSLAGRVAAIDARLAAME</sequence>
<name>A0A2Y9B053_9RHOB</name>
<accession>A0A2Y9B053</accession>
<dbReference type="EMBL" id="QGDJ01000010">
    <property type="protein sequence ID" value="PWJ15798.1"/>
    <property type="molecule type" value="Genomic_DNA"/>
</dbReference>
<dbReference type="InterPro" id="IPR011990">
    <property type="entry name" value="TPR-like_helical_dom_sf"/>
</dbReference>
<evidence type="ECO:0000313" key="1">
    <source>
        <dbReference type="EMBL" id="PWJ15798.1"/>
    </source>
</evidence>
<proteinExistence type="predicted"/>